<feature type="domain" description="OmpA-like" evidence="9">
    <location>
        <begin position="112"/>
        <end position="232"/>
    </location>
</feature>
<dbReference type="OrthoDB" id="9815217at2"/>
<dbReference type="Gene3D" id="3.30.1330.60">
    <property type="entry name" value="OmpA-like domain"/>
    <property type="match status" value="1"/>
</dbReference>
<evidence type="ECO:0000256" key="1">
    <source>
        <dbReference type="ARBA" id="ARBA00004162"/>
    </source>
</evidence>
<dbReference type="InterPro" id="IPR025713">
    <property type="entry name" value="MotB-like_N_dom"/>
</dbReference>
<dbReference type="InterPro" id="IPR036737">
    <property type="entry name" value="OmpA-like_sf"/>
</dbReference>
<keyword evidence="3" id="KW-1003">Cell membrane</keyword>
<evidence type="ECO:0000313" key="10">
    <source>
        <dbReference type="EMBL" id="TCK59565.1"/>
    </source>
</evidence>
<dbReference type="Pfam" id="PF00691">
    <property type="entry name" value="OmpA"/>
    <property type="match status" value="1"/>
</dbReference>
<evidence type="ECO:0000256" key="3">
    <source>
        <dbReference type="ARBA" id="ARBA00022475"/>
    </source>
</evidence>
<keyword evidence="6 7" id="KW-0472">Membrane</keyword>
<comment type="similarity">
    <text evidence="2">Belongs to the MotB family.</text>
</comment>
<evidence type="ECO:0000256" key="5">
    <source>
        <dbReference type="ARBA" id="ARBA00022989"/>
    </source>
</evidence>
<comment type="subcellular location">
    <subcellularLocation>
        <location evidence="1">Cell membrane</location>
        <topology evidence="1">Single-pass membrane protein</topology>
    </subcellularLocation>
</comment>
<evidence type="ECO:0000256" key="2">
    <source>
        <dbReference type="ARBA" id="ARBA00008914"/>
    </source>
</evidence>
<evidence type="ECO:0000256" key="6">
    <source>
        <dbReference type="ARBA" id="ARBA00023136"/>
    </source>
</evidence>
<dbReference type="CDD" id="cd07185">
    <property type="entry name" value="OmpA_C-like"/>
    <property type="match status" value="1"/>
</dbReference>
<name>A0A4R1K5T9_9BACT</name>
<proteinExistence type="inferred from homology"/>
<dbReference type="AlphaFoldDB" id="A0A4R1K5T9"/>
<dbReference type="GO" id="GO:0005886">
    <property type="term" value="C:plasma membrane"/>
    <property type="evidence" value="ECO:0007669"/>
    <property type="project" value="UniProtKB-SubCell"/>
</dbReference>
<keyword evidence="5 8" id="KW-1133">Transmembrane helix</keyword>
<dbReference type="SUPFAM" id="SSF103088">
    <property type="entry name" value="OmpA-like"/>
    <property type="match status" value="1"/>
</dbReference>
<organism evidence="10 11">
    <name type="scientific">Seleniivibrio woodruffii</name>
    <dbReference type="NCBI Taxonomy" id="1078050"/>
    <lineage>
        <taxon>Bacteria</taxon>
        <taxon>Pseudomonadati</taxon>
        <taxon>Deferribacterota</taxon>
        <taxon>Deferribacteres</taxon>
        <taxon>Deferribacterales</taxon>
        <taxon>Geovibrionaceae</taxon>
        <taxon>Seleniivibrio</taxon>
    </lineage>
</organism>
<dbReference type="PANTHER" id="PTHR30329">
    <property type="entry name" value="STATOR ELEMENT OF FLAGELLAR MOTOR COMPLEX"/>
    <property type="match status" value="1"/>
</dbReference>
<dbReference type="InterPro" id="IPR006665">
    <property type="entry name" value="OmpA-like"/>
</dbReference>
<dbReference type="RefSeq" id="WP_132874472.1">
    <property type="nucleotide sequence ID" value="NZ_JAJUHT010000008.1"/>
</dbReference>
<sequence length="253" mass="27640">MGEKKCPECKPGSPLWMATFTDMNQLLLTFFILLLSMASMDQRKIKVALGSLQGSLGVLKEGSQTEYTRDDIMSRMSMVKNVQNVKSKVTQNLQSYAKQANLQQNITVSESKKGVAVRIMDSSLFAPGSADLKEEAKPLMDKIAAVIAESPFNIVVEGHTDDLPLTTAQYPSNWELSTARAVSVVKYFIGKGVSAQKLSAAGYGEFHPVAPNISPESRAKNRRVEINFVSPELAESNKNLFDAEEESQATGGK</sequence>
<reference evidence="10 11" key="1">
    <citation type="submission" date="2019-03" db="EMBL/GenBank/DDBJ databases">
        <title>Genomic Encyclopedia of Type Strains, Phase IV (KMG-IV): sequencing the most valuable type-strain genomes for metagenomic binning, comparative biology and taxonomic classification.</title>
        <authorList>
            <person name="Goeker M."/>
        </authorList>
    </citation>
    <scope>NUCLEOTIDE SEQUENCE [LARGE SCALE GENOMIC DNA]</scope>
    <source>
        <strain evidence="10 11">DSM 24984</strain>
    </source>
</reference>
<comment type="caution">
    <text evidence="10">The sequence shown here is derived from an EMBL/GenBank/DDBJ whole genome shotgun (WGS) entry which is preliminary data.</text>
</comment>
<gene>
    <name evidence="10" type="ORF">C8D98_2499</name>
</gene>
<dbReference type="Proteomes" id="UP000294614">
    <property type="component" value="Unassembled WGS sequence"/>
</dbReference>
<dbReference type="EMBL" id="SMGG01000006">
    <property type="protein sequence ID" value="TCK59565.1"/>
    <property type="molecule type" value="Genomic_DNA"/>
</dbReference>
<evidence type="ECO:0000313" key="11">
    <source>
        <dbReference type="Proteomes" id="UP000294614"/>
    </source>
</evidence>
<keyword evidence="11" id="KW-1185">Reference proteome</keyword>
<dbReference type="PROSITE" id="PS51123">
    <property type="entry name" value="OMPA_2"/>
    <property type="match status" value="1"/>
</dbReference>
<evidence type="ECO:0000256" key="7">
    <source>
        <dbReference type="PROSITE-ProRule" id="PRU00473"/>
    </source>
</evidence>
<dbReference type="PANTHER" id="PTHR30329:SF21">
    <property type="entry name" value="LIPOPROTEIN YIAD-RELATED"/>
    <property type="match status" value="1"/>
</dbReference>
<dbReference type="InterPro" id="IPR050330">
    <property type="entry name" value="Bact_OuterMem_StrucFunc"/>
</dbReference>
<protein>
    <submittedName>
        <fullName evidence="10">Chemotaxis protein MotB</fullName>
    </submittedName>
</protein>
<evidence type="ECO:0000259" key="9">
    <source>
        <dbReference type="PROSITE" id="PS51123"/>
    </source>
</evidence>
<keyword evidence="4 8" id="KW-0812">Transmembrane</keyword>
<feature type="transmembrane region" description="Helical" evidence="8">
    <location>
        <begin position="15"/>
        <end position="36"/>
    </location>
</feature>
<dbReference type="Pfam" id="PF13677">
    <property type="entry name" value="MotB_plug"/>
    <property type="match status" value="1"/>
</dbReference>
<evidence type="ECO:0000256" key="8">
    <source>
        <dbReference type="SAM" id="Phobius"/>
    </source>
</evidence>
<evidence type="ECO:0000256" key="4">
    <source>
        <dbReference type="ARBA" id="ARBA00022692"/>
    </source>
</evidence>
<accession>A0A4R1K5T9</accession>